<name>A0A1M6KCW6_9FLAO</name>
<protein>
    <recommendedName>
        <fullName evidence="3">Sensory transduction regulator</fullName>
    </recommendedName>
</protein>
<reference evidence="1 2" key="1">
    <citation type="submission" date="2016-11" db="EMBL/GenBank/DDBJ databases">
        <authorList>
            <person name="Jaros S."/>
            <person name="Januszkiewicz K."/>
            <person name="Wedrychowicz H."/>
        </authorList>
    </citation>
    <scope>NUCLEOTIDE SEQUENCE [LARGE SCALE GENOMIC DNA]</scope>
    <source>
        <strain evidence="1 2">DSM 22807</strain>
    </source>
</reference>
<proteinExistence type="predicted"/>
<dbReference type="Proteomes" id="UP000184232">
    <property type="component" value="Unassembled WGS sequence"/>
</dbReference>
<sequence>MQTDHLFTKIKDWLLDFNFEILHENQQHNTFVISKETEGIKNMILVLAPQILIVEQFLFRCKKNETEVYKELLIKNRDIVHGAFVLDENGEKVIFRDTLQTENLDQNELIATINSLSLLLSEYSADMIRFSKL</sequence>
<dbReference type="SUPFAM" id="SSF69635">
    <property type="entry name" value="Type III secretory system chaperone-like"/>
    <property type="match status" value="1"/>
</dbReference>
<dbReference type="RefSeq" id="WP_072785077.1">
    <property type="nucleotide sequence ID" value="NZ_CP045292.1"/>
</dbReference>
<organism evidence="1 2">
    <name type="scientific">Flavobacterium haoranii</name>
    <dbReference type="NCBI Taxonomy" id="683124"/>
    <lineage>
        <taxon>Bacteria</taxon>
        <taxon>Pseudomonadati</taxon>
        <taxon>Bacteroidota</taxon>
        <taxon>Flavobacteriia</taxon>
        <taxon>Flavobacteriales</taxon>
        <taxon>Flavobacteriaceae</taxon>
        <taxon>Flavobacterium</taxon>
    </lineage>
</organism>
<dbReference type="Gene3D" id="3.30.1460.10">
    <property type="match status" value="1"/>
</dbReference>
<dbReference type="STRING" id="683124.SAMN05444337_2251"/>
<dbReference type="AlphaFoldDB" id="A0A1M6KCW6"/>
<dbReference type="EMBL" id="FQZH01000004">
    <property type="protein sequence ID" value="SHJ56752.1"/>
    <property type="molecule type" value="Genomic_DNA"/>
</dbReference>
<evidence type="ECO:0008006" key="3">
    <source>
        <dbReference type="Google" id="ProtNLM"/>
    </source>
</evidence>
<dbReference type="InterPro" id="IPR054345">
    <property type="entry name" value="Tir-like"/>
</dbReference>
<accession>A0A1M6KCW6</accession>
<dbReference type="Pfam" id="PF22550">
    <property type="entry name" value="CesT_Tir_1"/>
    <property type="match status" value="1"/>
</dbReference>
<evidence type="ECO:0000313" key="1">
    <source>
        <dbReference type="EMBL" id="SHJ56752.1"/>
    </source>
</evidence>
<keyword evidence="2" id="KW-1185">Reference proteome</keyword>
<dbReference type="OrthoDB" id="361060at2"/>
<gene>
    <name evidence="1" type="ORF">SAMN05444337_2251</name>
</gene>
<evidence type="ECO:0000313" key="2">
    <source>
        <dbReference type="Proteomes" id="UP000184232"/>
    </source>
</evidence>